<evidence type="ECO:0000313" key="4">
    <source>
        <dbReference type="Proteomes" id="UP001524478"/>
    </source>
</evidence>
<feature type="transmembrane region" description="Helical" evidence="1">
    <location>
        <begin position="103"/>
        <end position="123"/>
    </location>
</feature>
<dbReference type="EMBL" id="JANGAC010000016">
    <property type="protein sequence ID" value="MCQ4924837.1"/>
    <property type="molecule type" value="Genomic_DNA"/>
</dbReference>
<dbReference type="Proteomes" id="UP001524478">
    <property type="component" value="Unassembled WGS sequence"/>
</dbReference>
<keyword evidence="2" id="KW-0732">Signal</keyword>
<keyword evidence="1" id="KW-0812">Transmembrane</keyword>
<comment type="caution">
    <text evidence="3">The sequence shown here is derived from an EMBL/GenBank/DDBJ whole genome shotgun (WGS) entry which is preliminary data.</text>
</comment>
<keyword evidence="1" id="KW-1133">Transmembrane helix</keyword>
<feature type="chain" id="PRO_5046467439" evidence="2">
    <location>
        <begin position="28"/>
        <end position="130"/>
    </location>
</feature>
<evidence type="ECO:0000256" key="2">
    <source>
        <dbReference type="SAM" id="SignalP"/>
    </source>
</evidence>
<evidence type="ECO:0000313" key="3">
    <source>
        <dbReference type="EMBL" id="MCQ4924837.1"/>
    </source>
</evidence>
<keyword evidence="4" id="KW-1185">Reference proteome</keyword>
<keyword evidence="1" id="KW-0472">Membrane</keyword>
<accession>A0ABT1SEB6</accession>
<evidence type="ECO:0000256" key="1">
    <source>
        <dbReference type="SAM" id="Phobius"/>
    </source>
</evidence>
<organism evidence="3 4">
    <name type="scientific">Tissierella carlieri</name>
    <dbReference type="NCBI Taxonomy" id="689904"/>
    <lineage>
        <taxon>Bacteria</taxon>
        <taxon>Bacillati</taxon>
        <taxon>Bacillota</taxon>
        <taxon>Tissierellia</taxon>
        <taxon>Tissierellales</taxon>
        <taxon>Tissierellaceae</taxon>
        <taxon>Tissierella</taxon>
    </lineage>
</organism>
<dbReference type="RefSeq" id="WP_256312427.1">
    <property type="nucleotide sequence ID" value="NZ_JANGAC010000016.1"/>
</dbReference>
<sequence>MRNRPLKIMVFCLILVMILGVSGLAFAATGNLGDDVINALKSKEKGLIDEGAMTNIQKLSRDVFNVIRYFVIFILVVKLFSFISQFSNAGEDIHLRATLKKKLSWTAGGLVIALNFWNFYGFISKIVINL</sequence>
<proteinExistence type="predicted"/>
<protein>
    <submittedName>
        <fullName evidence="3">Uncharacterized protein</fullName>
    </submittedName>
</protein>
<gene>
    <name evidence="3" type="ORF">NE686_17175</name>
</gene>
<feature type="signal peptide" evidence="2">
    <location>
        <begin position="1"/>
        <end position="27"/>
    </location>
</feature>
<name>A0ABT1SEB6_9FIRM</name>
<feature type="transmembrane region" description="Helical" evidence="1">
    <location>
        <begin position="66"/>
        <end position="83"/>
    </location>
</feature>
<reference evidence="3 4" key="1">
    <citation type="submission" date="2022-06" db="EMBL/GenBank/DDBJ databases">
        <title>Isolation of gut microbiota from human fecal samples.</title>
        <authorList>
            <person name="Pamer E.G."/>
            <person name="Barat B."/>
            <person name="Waligurski E."/>
            <person name="Medina S."/>
            <person name="Paddock L."/>
            <person name="Mostad J."/>
        </authorList>
    </citation>
    <scope>NUCLEOTIDE SEQUENCE [LARGE SCALE GENOMIC DNA]</scope>
    <source>
        <strain evidence="3 4">DFI.7.95</strain>
    </source>
</reference>